<organism evidence="6 7">
    <name type="scientific">Kluyvera cryocrescens</name>
    <name type="common">Kluyvera citrophila</name>
    <dbReference type="NCBI Taxonomy" id="580"/>
    <lineage>
        <taxon>Bacteria</taxon>
        <taxon>Pseudomonadati</taxon>
        <taxon>Pseudomonadota</taxon>
        <taxon>Gammaproteobacteria</taxon>
        <taxon>Enterobacterales</taxon>
        <taxon>Enterobacteriaceae</taxon>
        <taxon>Kluyvera</taxon>
    </lineage>
</organism>
<dbReference type="RefSeq" id="WP_318242737.1">
    <property type="nucleotide sequence ID" value="NZ_JALKUP010000005.1"/>
</dbReference>
<proteinExistence type="inferred from homology"/>
<dbReference type="InterPro" id="IPR047141">
    <property type="entry name" value="Stealth"/>
</dbReference>
<evidence type="ECO:0000259" key="4">
    <source>
        <dbReference type="Pfam" id="PF11380"/>
    </source>
</evidence>
<dbReference type="InterPro" id="IPR031358">
    <property type="entry name" value="Stealth_CR1"/>
</dbReference>
<comment type="caution">
    <text evidence="6">The sequence shown here is derived from an EMBL/GenBank/DDBJ whole genome shotgun (WGS) entry which is preliminary data.</text>
</comment>
<evidence type="ECO:0000313" key="7">
    <source>
        <dbReference type="Proteomes" id="UP001276300"/>
    </source>
</evidence>
<keyword evidence="3" id="KW-0270">Exopolysaccharide synthesis</keyword>
<reference evidence="6" key="1">
    <citation type="journal article" date="2023" name="J Glob Antimicrob Resist">
        <title>Emergence of NDM-1 and KPC-3 carbapenemases in Kluyvera cryocrescens: Investigating genetic heterogeneity and acquisition routes of blaNDM-1 in Enterobacterales species in Portugal.</title>
        <authorList>
            <person name="Loiodice M."/>
            <person name="Ribeiro M."/>
            <person name="Peixe L."/>
            <person name="Novais A."/>
        </authorList>
    </citation>
    <scope>NUCLEOTIDE SEQUENCE</scope>
    <source>
        <strain evidence="6">K629</strain>
    </source>
</reference>
<feature type="domain" description="Stealth protein CR2 conserved region 2" evidence="4">
    <location>
        <begin position="95"/>
        <end position="197"/>
    </location>
</feature>
<dbReference type="PANTHER" id="PTHR24045">
    <property type="match status" value="1"/>
</dbReference>
<sequence>MKKLIKLMKTPGLFFRDYFDKKYPVIRNEIQCPVYEEKVLIKHDMLLENKLPTEFPIDIVYTWVDNHDEKWQEKFNNFNTNNFIQLGKYATDKARFDNHNEIFYSVKSVVINMPWVRNIFIVTDNQIPDVLFLSNKIKIIDHKDIIDREFLPTFNSHVIEAHIHKITGLSEYFIYFNDDVFVARPLKPSHFFKGNGIASLFLSAKDLNELKQRGIDTPTLSASITSRDLLKIDYNISIGGPLIHTYIPLRKSIFYMAWERYRENIMAFLDNRFRTNYDLNLSTYLVPWLAYLEGQAVPVRDICYYFNIRSNSAIDNYRELKNSLINEVQPHSFCANDFNSEKEAVRNYKELLITALENYFKEN</sequence>
<dbReference type="InterPro" id="IPR021520">
    <property type="entry name" value="Stealth_CR2"/>
</dbReference>
<dbReference type="PANTHER" id="PTHR24045:SF0">
    <property type="entry name" value="N-ACETYLGLUCOSAMINE-1-PHOSPHOTRANSFERASE SUBUNITS ALPHA_BETA"/>
    <property type="match status" value="1"/>
</dbReference>
<dbReference type="Pfam" id="PF11380">
    <property type="entry name" value="Stealth_CR2"/>
    <property type="match status" value="1"/>
</dbReference>
<evidence type="ECO:0000256" key="2">
    <source>
        <dbReference type="ARBA" id="ARBA00022679"/>
    </source>
</evidence>
<name>A0AAW9C7B7_KLUCR</name>
<dbReference type="Proteomes" id="UP001276300">
    <property type="component" value="Unassembled WGS sequence"/>
</dbReference>
<dbReference type="Pfam" id="PF17101">
    <property type="entry name" value="Stealth_CR1"/>
    <property type="match status" value="1"/>
</dbReference>
<evidence type="ECO:0000313" key="6">
    <source>
        <dbReference type="EMBL" id="MDW3778189.1"/>
    </source>
</evidence>
<accession>A0AAW9C7B7</accession>
<dbReference type="GO" id="GO:0000271">
    <property type="term" value="P:polysaccharide biosynthetic process"/>
    <property type="evidence" value="ECO:0007669"/>
    <property type="project" value="UniProtKB-KW"/>
</dbReference>
<dbReference type="GO" id="GO:0016772">
    <property type="term" value="F:transferase activity, transferring phosphorus-containing groups"/>
    <property type="evidence" value="ECO:0007669"/>
    <property type="project" value="InterPro"/>
</dbReference>
<evidence type="ECO:0000256" key="1">
    <source>
        <dbReference type="ARBA" id="ARBA00007583"/>
    </source>
</evidence>
<protein>
    <submittedName>
        <fullName evidence="6">Stealth CR1 domain-containing protein</fullName>
    </submittedName>
</protein>
<evidence type="ECO:0000259" key="5">
    <source>
        <dbReference type="Pfam" id="PF17101"/>
    </source>
</evidence>
<gene>
    <name evidence="6" type="ORF">QWU01_15375</name>
</gene>
<comment type="similarity">
    <text evidence="1">Belongs to the stealth family.</text>
</comment>
<evidence type="ECO:0000256" key="3">
    <source>
        <dbReference type="ARBA" id="ARBA00023169"/>
    </source>
</evidence>
<keyword evidence="2" id="KW-0808">Transferase</keyword>
<dbReference type="EMBL" id="JAUEQX010000012">
    <property type="protein sequence ID" value="MDW3778189.1"/>
    <property type="molecule type" value="Genomic_DNA"/>
</dbReference>
<feature type="domain" description="Stealth protein CR1 conserved region 1" evidence="5">
    <location>
        <begin position="55"/>
        <end position="74"/>
    </location>
</feature>
<dbReference type="AlphaFoldDB" id="A0AAW9C7B7"/>